<evidence type="ECO:0000256" key="2">
    <source>
        <dbReference type="PROSITE-ProRule" id="PRU00708"/>
    </source>
</evidence>
<keyword evidence="6" id="KW-1185">Reference proteome</keyword>
<dbReference type="Proteomes" id="UP000051952">
    <property type="component" value="Unassembled WGS sequence"/>
</dbReference>
<evidence type="ECO:0000256" key="4">
    <source>
        <dbReference type="SAM" id="MobiDB-lite"/>
    </source>
</evidence>
<feature type="compositionally biased region" description="Polar residues" evidence="4">
    <location>
        <begin position="479"/>
        <end position="488"/>
    </location>
</feature>
<gene>
    <name evidence="5" type="ORF">BSAL_81555</name>
</gene>
<dbReference type="OrthoDB" id="185373at2759"/>
<feature type="compositionally biased region" description="Polar residues" evidence="4">
    <location>
        <begin position="145"/>
        <end position="162"/>
    </location>
</feature>
<evidence type="ECO:0000256" key="3">
    <source>
        <dbReference type="SAM" id="Coils"/>
    </source>
</evidence>
<feature type="region of interest" description="Disordered" evidence="4">
    <location>
        <begin position="804"/>
        <end position="844"/>
    </location>
</feature>
<accession>A0A0S4J1J7</accession>
<evidence type="ECO:0000313" key="5">
    <source>
        <dbReference type="EMBL" id="CUG57903.1"/>
    </source>
</evidence>
<dbReference type="PROSITE" id="PS51375">
    <property type="entry name" value="PPR"/>
    <property type="match status" value="1"/>
</dbReference>
<comment type="similarity">
    <text evidence="1">Belongs to the PPR family. P subfamily.</text>
</comment>
<keyword evidence="3" id="KW-0175">Coiled coil</keyword>
<organism evidence="5 6">
    <name type="scientific">Bodo saltans</name>
    <name type="common">Flagellated protozoan</name>
    <dbReference type="NCBI Taxonomy" id="75058"/>
    <lineage>
        <taxon>Eukaryota</taxon>
        <taxon>Discoba</taxon>
        <taxon>Euglenozoa</taxon>
        <taxon>Kinetoplastea</taxon>
        <taxon>Metakinetoplastina</taxon>
        <taxon>Eubodonida</taxon>
        <taxon>Bodonidae</taxon>
        <taxon>Bodo</taxon>
    </lineage>
</organism>
<feature type="region of interest" description="Disordered" evidence="4">
    <location>
        <begin position="473"/>
        <end position="500"/>
    </location>
</feature>
<protein>
    <submittedName>
        <fullName evidence="5">Uncharacterized protein</fullName>
    </submittedName>
</protein>
<proteinExistence type="inferred from homology"/>
<feature type="region of interest" description="Disordered" evidence="4">
    <location>
        <begin position="141"/>
        <end position="214"/>
    </location>
</feature>
<name>A0A0S4J1J7_BODSA</name>
<dbReference type="PANTHER" id="PTHR46128">
    <property type="entry name" value="MITOCHONDRIAL GROUP I INTRON SPLICING FACTOR CCM1"/>
    <property type="match status" value="1"/>
</dbReference>
<feature type="repeat" description="PPR" evidence="2">
    <location>
        <begin position="922"/>
        <end position="953"/>
    </location>
</feature>
<feature type="compositionally biased region" description="Polar residues" evidence="4">
    <location>
        <begin position="821"/>
        <end position="835"/>
    </location>
</feature>
<sequence>MSARGSGSEFSAVARVLFDNAAKSGIITGDSRKQFAKQLQRLATQSKRNGGSLADVSMRMSEFVSRESSAAELQTATQGLNRQAMLKGIPSLNVPSLKQRDDAADRKRGPQTVGASPDSTAAAAASAGLGLNLHLPGLRKKPLFTSPSNPPVSNTIVRSQTVPAEPKQPLKPSLVSVPKPPLSTLSSTLAFDEPLPNLQPQGESPTAADRKPSTRSFVAIDAEDSVFGMESSATSSSFASSIETSSVSDRLVEAPKVVIREAAASAPTVTPSQPPPLATKKPARQRFVATDALQDATTTPTFQAPTSSFSSSPDATVPSSLFSTLNPSSSTSIDEWELQREQEINQLQAAQREHEEKLAAAAEAERLRLLGEEWAIQRYVPTSKSPSSDPFLPHNEKIFFASQWSAVEKAFEDACAVAARDSVAVPDYTLVHVIYRLRRWHTREERKPIMDSLRDRVRPLKNGQASLELLDAMDAPPNHTDSSSAATKSRTKPSYIGGGALPEPSVVQRMRSMEHATWEQVLSLYSEGVASNEYTSGLSKSNRRSRCVLEKVACESLVKIRRQLTRDQRYNIAMQLLAEVRKQTPVIDRPTASLFAKLLRGRQALQILTPIDSPDADEKILSEHIRYSTDDDIAILLTTAQKLGFNLRDPAVVEALAGRQLHPDSSDPMKVFAMIAEQQNDGVALTKTHVHIALLAANRADPKDPSTREFAVAALKVVNDPSRPSGYQEASVVCRRLFPILYSMGMLDEIFQLYKRFEPTIDFAKHLPNEALFVNSAVKVRGLPPLSEGDASSLPPREIFMPASAAGGGAAGHEDAPIGSAQDTANRKSSSSLRSTPPPGASLTQATLDSIISTDSMLEYAKENNWVAALGLLQRLPSRIPPSQESTAVLLYNCAMSAASQVAPLVDDIFAQMKLRKDVRPNSTTYNTVMNSFARSDTQWNRAIELYATMEPQLRDASTFSVQLSLLGKYSLWEQAIDVWSEAKAAPIGKPSAALYSLGIQALHKHSWSHTLAIFQELLKTHGVTSVKEVVALRVMKSLEDNKKFTEAQKVEHQLEKLRSKGKGKKK</sequence>
<evidence type="ECO:0000313" key="6">
    <source>
        <dbReference type="Proteomes" id="UP000051952"/>
    </source>
</evidence>
<feature type="compositionally biased region" description="Low complexity" evidence="4">
    <location>
        <begin position="170"/>
        <end position="189"/>
    </location>
</feature>
<dbReference type="EMBL" id="CYKH01000886">
    <property type="protein sequence ID" value="CUG57903.1"/>
    <property type="molecule type" value="Genomic_DNA"/>
</dbReference>
<dbReference type="InterPro" id="IPR011990">
    <property type="entry name" value="TPR-like_helical_dom_sf"/>
</dbReference>
<feature type="compositionally biased region" description="Basic and acidic residues" evidence="4">
    <location>
        <begin position="98"/>
        <end position="108"/>
    </location>
</feature>
<feature type="region of interest" description="Disordered" evidence="4">
    <location>
        <begin position="91"/>
        <end position="121"/>
    </location>
</feature>
<dbReference type="VEuPathDB" id="TriTrypDB:BSAL_81555"/>
<dbReference type="InterPro" id="IPR002885">
    <property type="entry name" value="PPR_rpt"/>
</dbReference>
<dbReference type="Gene3D" id="1.25.40.10">
    <property type="entry name" value="Tetratricopeptide repeat domain"/>
    <property type="match status" value="1"/>
</dbReference>
<evidence type="ECO:0000256" key="1">
    <source>
        <dbReference type="ARBA" id="ARBA00007626"/>
    </source>
</evidence>
<reference evidence="6" key="1">
    <citation type="submission" date="2015-09" db="EMBL/GenBank/DDBJ databases">
        <authorList>
            <consortium name="Pathogen Informatics"/>
        </authorList>
    </citation>
    <scope>NUCLEOTIDE SEQUENCE [LARGE SCALE GENOMIC DNA]</scope>
    <source>
        <strain evidence="6">Lake Konstanz</strain>
    </source>
</reference>
<feature type="coiled-coil region" evidence="3">
    <location>
        <begin position="333"/>
        <end position="367"/>
    </location>
</feature>
<dbReference type="OMA" id="VTQVIRC"/>
<dbReference type="PANTHER" id="PTHR46128:SF329">
    <property type="entry name" value="MITOCHONDRIAL GROUP I INTRON SPLICING FACTOR DMR1"/>
    <property type="match status" value="1"/>
</dbReference>
<dbReference type="InterPro" id="IPR050872">
    <property type="entry name" value="PPR_P_subfamily"/>
</dbReference>
<dbReference type="AlphaFoldDB" id="A0A0S4J1J7"/>